<dbReference type="InterPro" id="IPR001451">
    <property type="entry name" value="Hexapep"/>
</dbReference>
<dbReference type="InterPro" id="IPR011004">
    <property type="entry name" value="Trimer_LpxA-like_sf"/>
</dbReference>
<dbReference type="CDD" id="cd04645">
    <property type="entry name" value="LbH_gamma_CA_like"/>
    <property type="match status" value="1"/>
</dbReference>
<dbReference type="KEGG" id="sbat:G4Z16_02375"/>
<name>A0A7T1WQL4_9ACTN</name>
<dbReference type="Pfam" id="PF00132">
    <property type="entry name" value="Hexapep"/>
    <property type="match status" value="1"/>
</dbReference>
<dbReference type="EMBL" id="CP048882">
    <property type="protein sequence ID" value="QPP05424.1"/>
    <property type="molecule type" value="Genomic_DNA"/>
</dbReference>
<evidence type="ECO:0000313" key="1">
    <source>
        <dbReference type="EMBL" id="QPP05424.1"/>
    </source>
</evidence>
<dbReference type="Proteomes" id="UP000595046">
    <property type="component" value="Chromosome"/>
</dbReference>
<dbReference type="AlphaFoldDB" id="A0A7T1WQL4"/>
<protein>
    <submittedName>
        <fullName evidence="1">Gamma carbonic anhydrase family protein</fullName>
    </submittedName>
</protein>
<gene>
    <name evidence="1" type="ORF">G4Z16_02375</name>
</gene>
<dbReference type="InterPro" id="IPR047324">
    <property type="entry name" value="LbH_gamma_CA-like"/>
</dbReference>
<dbReference type="SUPFAM" id="SSF51161">
    <property type="entry name" value="Trimeric LpxA-like enzymes"/>
    <property type="match status" value="1"/>
</dbReference>
<dbReference type="PANTHER" id="PTHR13061">
    <property type="entry name" value="DYNACTIN SUBUNIT P25"/>
    <property type="match status" value="1"/>
</dbReference>
<keyword evidence="2" id="KW-1185">Reference proteome</keyword>
<dbReference type="Gene3D" id="2.160.10.10">
    <property type="entry name" value="Hexapeptide repeat proteins"/>
    <property type="match status" value="1"/>
</dbReference>
<dbReference type="RefSeq" id="WP_197348933.1">
    <property type="nucleotide sequence ID" value="NZ_CP048882.1"/>
</dbReference>
<accession>A0A7T1WQL4</accession>
<proteinExistence type="predicted"/>
<evidence type="ECO:0000313" key="2">
    <source>
        <dbReference type="Proteomes" id="UP000595046"/>
    </source>
</evidence>
<organism evidence="1 2">
    <name type="scientific">Streptomyces bathyalis</name>
    <dbReference type="NCBI Taxonomy" id="2710756"/>
    <lineage>
        <taxon>Bacteria</taxon>
        <taxon>Bacillati</taxon>
        <taxon>Actinomycetota</taxon>
        <taxon>Actinomycetes</taxon>
        <taxon>Kitasatosporales</taxon>
        <taxon>Streptomycetaceae</taxon>
        <taxon>Streptomyces</taxon>
    </lineage>
</organism>
<sequence>MPVYAFDGVRPRVSADAYVHPDAVLIGHVSLGPESSVWPGAVLRGDHGRIEVGARTSIQDGTIIHTTKEWPTIIGDECVVGHNAHLEGCTVADRCLIASMSTVLNRAVVGTGSVVAAAALVPEGLDVPEHSMVLGVPGRVKPLPDDRLKGRVDHGVDVYVDFARRYPKAMTRVDVDDCRVD</sequence>
<reference evidence="2" key="1">
    <citation type="submission" date="2020-02" db="EMBL/GenBank/DDBJ databases">
        <title>Streptomyces sp. ASO4wet.</title>
        <authorList>
            <person name="Risdian C."/>
            <person name="Landwehr W."/>
            <person name="Schupp P."/>
            <person name="Wink J."/>
        </authorList>
    </citation>
    <scope>NUCLEOTIDE SEQUENCE [LARGE SCALE GENOMIC DNA]</scope>
    <source>
        <strain evidence="2">ASO4wet</strain>
    </source>
</reference>
<dbReference type="PANTHER" id="PTHR13061:SF29">
    <property type="entry name" value="GAMMA CARBONIC ANHYDRASE-LIKE 1, MITOCHONDRIAL-RELATED"/>
    <property type="match status" value="1"/>
</dbReference>
<dbReference type="InterPro" id="IPR050484">
    <property type="entry name" value="Transf_Hexapept/Carb_Anhydrase"/>
</dbReference>